<proteinExistence type="predicted"/>
<protein>
    <submittedName>
        <fullName evidence="2">Uncharacterized protein</fullName>
    </submittedName>
</protein>
<dbReference type="AlphaFoldDB" id="A0A1M2W640"/>
<reference evidence="2 3" key="1">
    <citation type="submission" date="2016-10" db="EMBL/GenBank/DDBJ databases">
        <title>Genome sequence of the basidiomycete white-rot fungus Trametes pubescens.</title>
        <authorList>
            <person name="Makela M.R."/>
            <person name="Granchi Z."/>
            <person name="Peng M."/>
            <person name="De Vries R.P."/>
            <person name="Grigoriev I."/>
            <person name="Riley R."/>
            <person name="Hilden K."/>
        </authorList>
    </citation>
    <scope>NUCLEOTIDE SEQUENCE [LARGE SCALE GENOMIC DNA]</scope>
    <source>
        <strain evidence="2 3">FBCC735</strain>
    </source>
</reference>
<dbReference type="Proteomes" id="UP000184267">
    <property type="component" value="Unassembled WGS sequence"/>
</dbReference>
<evidence type="ECO:0000256" key="1">
    <source>
        <dbReference type="SAM" id="MobiDB-lite"/>
    </source>
</evidence>
<dbReference type="OrthoDB" id="3164380at2759"/>
<comment type="caution">
    <text evidence="2">The sequence shown here is derived from an EMBL/GenBank/DDBJ whole genome shotgun (WGS) entry which is preliminary data.</text>
</comment>
<feature type="region of interest" description="Disordered" evidence="1">
    <location>
        <begin position="162"/>
        <end position="285"/>
    </location>
</feature>
<gene>
    <name evidence="2" type="ORF">TRAPUB_8124</name>
</gene>
<keyword evidence="3" id="KW-1185">Reference proteome</keyword>
<dbReference type="OMA" id="RKCRLYP"/>
<evidence type="ECO:0000313" key="3">
    <source>
        <dbReference type="Proteomes" id="UP000184267"/>
    </source>
</evidence>
<feature type="compositionally biased region" description="Basic residues" evidence="1">
    <location>
        <begin position="189"/>
        <end position="198"/>
    </location>
</feature>
<dbReference type="EMBL" id="MNAD01000184">
    <property type="protein sequence ID" value="OJT15328.1"/>
    <property type="molecule type" value="Genomic_DNA"/>
</dbReference>
<feature type="compositionally biased region" description="Basic and acidic residues" evidence="1">
    <location>
        <begin position="227"/>
        <end position="236"/>
    </location>
</feature>
<name>A0A1M2W640_TRAPU</name>
<sequence>MSSDSDTISHFTPLDELIQVIYQGSSRFVIISSVDDAAWTVHVGLTGEDGRWWQGRWTEKDVREVIGSKLSGFLVDSFVEKLADTFTKGELSIGGWSSDRTAPLQLVFGTHAKTPISVALNELPLRDAVAYATKVFAEIALQAQSRRCRLYPSTIDLPNLAPATSAPGLSKMRNRRSPEPAPATEISHHTSHKAKGKAKASEVTPASDNRYKRKADEAEEEIQALKAELKKTKREQSAMMTDPAKLYSKIKPAPAASKPRGVSMANPTKKARKYKPLEFESDDDA</sequence>
<evidence type="ECO:0000313" key="2">
    <source>
        <dbReference type="EMBL" id="OJT15328.1"/>
    </source>
</evidence>
<accession>A0A1M2W640</accession>
<organism evidence="2 3">
    <name type="scientific">Trametes pubescens</name>
    <name type="common">White-rot fungus</name>
    <dbReference type="NCBI Taxonomy" id="154538"/>
    <lineage>
        <taxon>Eukaryota</taxon>
        <taxon>Fungi</taxon>
        <taxon>Dikarya</taxon>
        <taxon>Basidiomycota</taxon>
        <taxon>Agaricomycotina</taxon>
        <taxon>Agaricomycetes</taxon>
        <taxon>Polyporales</taxon>
        <taxon>Polyporaceae</taxon>
        <taxon>Trametes</taxon>
    </lineage>
</organism>